<evidence type="ECO:0000259" key="2">
    <source>
        <dbReference type="Pfam" id="PF05239"/>
    </source>
</evidence>
<dbReference type="Gene3D" id="3.90.50.10">
    <property type="entry name" value="Photosynthetic Reaction Center, subunit H, domain 2"/>
    <property type="match status" value="1"/>
</dbReference>
<organism evidence="4">
    <name type="scientific">uncultured Acidimicrobiales bacterium</name>
    <dbReference type="NCBI Taxonomy" id="310071"/>
    <lineage>
        <taxon>Bacteria</taxon>
        <taxon>Bacillati</taxon>
        <taxon>Actinomycetota</taxon>
        <taxon>Acidimicrobiia</taxon>
        <taxon>Acidimicrobiales</taxon>
        <taxon>environmental samples</taxon>
    </lineage>
</organism>
<dbReference type="AlphaFoldDB" id="A0A6J4J9K8"/>
<feature type="domain" description="PRC-barrel" evidence="2">
    <location>
        <begin position="7"/>
        <end position="76"/>
    </location>
</feature>
<feature type="domain" description="DUF2382" evidence="3">
    <location>
        <begin position="138"/>
        <end position="250"/>
    </location>
</feature>
<dbReference type="InterPro" id="IPR014747">
    <property type="entry name" value="Bac_photo_RC_H_C"/>
</dbReference>
<evidence type="ECO:0000313" key="4">
    <source>
        <dbReference type="EMBL" id="CAA9274213.1"/>
    </source>
</evidence>
<feature type="compositionally biased region" description="Polar residues" evidence="1">
    <location>
        <begin position="130"/>
        <end position="139"/>
    </location>
</feature>
<protein>
    <submittedName>
        <fullName evidence="4">Putative conserved domain protein</fullName>
    </submittedName>
</protein>
<reference evidence="4" key="1">
    <citation type="submission" date="2020-02" db="EMBL/GenBank/DDBJ databases">
        <authorList>
            <person name="Meier V. D."/>
        </authorList>
    </citation>
    <scope>NUCLEOTIDE SEQUENCE</scope>
    <source>
        <strain evidence="4">AVDCRST_MAG10</strain>
    </source>
</reference>
<feature type="region of interest" description="Disordered" evidence="1">
    <location>
        <begin position="107"/>
        <end position="146"/>
    </location>
</feature>
<proteinExistence type="predicted"/>
<dbReference type="EMBL" id="CADCTB010000210">
    <property type="protein sequence ID" value="CAA9274213.1"/>
    <property type="molecule type" value="Genomic_DNA"/>
</dbReference>
<dbReference type="SUPFAM" id="SSF50346">
    <property type="entry name" value="PRC-barrel domain"/>
    <property type="match status" value="1"/>
</dbReference>
<dbReference type="Pfam" id="PF05239">
    <property type="entry name" value="PRC"/>
    <property type="match status" value="1"/>
</dbReference>
<dbReference type="GO" id="GO:0019684">
    <property type="term" value="P:photosynthesis, light reaction"/>
    <property type="evidence" value="ECO:0007669"/>
    <property type="project" value="InterPro"/>
</dbReference>
<dbReference type="InterPro" id="IPR019060">
    <property type="entry name" value="DUF2382"/>
</dbReference>
<accession>A0A6J4J9K8</accession>
<dbReference type="PANTHER" id="PTHR38463:SF1">
    <property type="entry name" value="STRESS RESPONSE PROTEIN YSNF"/>
    <property type="match status" value="1"/>
</dbReference>
<evidence type="ECO:0000259" key="3">
    <source>
        <dbReference type="Pfam" id="PF09557"/>
    </source>
</evidence>
<evidence type="ECO:0000256" key="1">
    <source>
        <dbReference type="SAM" id="MobiDB-lite"/>
    </source>
</evidence>
<gene>
    <name evidence="4" type="ORF">AVDCRST_MAG10-3483</name>
</gene>
<dbReference type="InterPro" id="IPR052967">
    <property type="entry name" value="Stress_Response_Assoc"/>
</dbReference>
<dbReference type="Pfam" id="PF09557">
    <property type="entry name" value="DUF2382"/>
    <property type="match status" value="1"/>
</dbReference>
<dbReference type="InterPro" id="IPR011033">
    <property type="entry name" value="PRC_barrel-like_sf"/>
</dbReference>
<dbReference type="PANTHER" id="PTHR38463">
    <property type="entry name" value="STRESS RESPONSE PROTEIN YSNF"/>
    <property type="match status" value="1"/>
</dbReference>
<dbReference type="GO" id="GO:0030077">
    <property type="term" value="C:plasma membrane light-harvesting complex"/>
    <property type="evidence" value="ECO:0007669"/>
    <property type="project" value="InterPro"/>
</dbReference>
<dbReference type="InterPro" id="IPR027275">
    <property type="entry name" value="PRC-brl_dom"/>
</dbReference>
<sequence length="256" mass="28241">MTMTTQDVRDWRGRTVVGSDGGKIGKVSDIYLDEQTDQPEWLAVTTGLFGGRVSFIPLARAKAEGGELIVPFTKDMVKDAPHAEADGQLSQDEEAAIYRHYGLDYSEDRSDTGLPEGNAATTGGPGYDTSGPTTDNAMTRSEEELRVGKVSREAGRARLRKWVETEHVTQTVPVSREEVRIEREPITDANVGQALDGPAISEEEHEVVLHEEQAVASTEAVPKERVRLDKEVVVEEQSVGQDLRKERIEVEGDVRR</sequence>
<name>A0A6J4J9K8_9ACTN</name>